<evidence type="ECO:0000313" key="3">
    <source>
        <dbReference type="Proteomes" id="UP000293296"/>
    </source>
</evidence>
<keyword evidence="3" id="KW-1185">Reference proteome</keyword>
<evidence type="ECO:0000313" key="2">
    <source>
        <dbReference type="EMBL" id="QAZ66101.1"/>
    </source>
</evidence>
<dbReference type="AlphaFoldDB" id="A0A4P6HG51"/>
<dbReference type="InterPro" id="IPR036390">
    <property type="entry name" value="WH_DNA-bd_sf"/>
</dbReference>
<dbReference type="RefSeq" id="WP_129349056.1">
    <property type="nucleotide sequence ID" value="NZ_CP026538.1"/>
</dbReference>
<protein>
    <submittedName>
        <fullName evidence="2">Uncharacterized protein</fullName>
    </submittedName>
</protein>
<feature type="compositionally biased region" description="Basic residues" evidence="1">
    <location>
        <begin position="86"/>
        <end position="98"/>
    </location>
</feature>
<dbReference type="OrthoDB" id="9779950at2"/>
<evidence type="ECO:0000256" key="1">
    <source>
        <dbReference type="SAM" id="MobiDB-lite"/>
    </source>
</evidence>
<dbReference type="SUPFAM" id="SSF46785">
    <property type="entry name" value="Winged helix' DNA-binding domain"/>
    <property type="match status" value="1"/>
</dbReference>
<name>A0A4P6HG51_9BACT</name>
<organism evidence="2 3">
    <name type="scientific">Solidesulfovibrio carbinolicus</name>
    <dbReference type="NCBI Taxonomy" id="296842"/>
    <lineage>
        <taxon>Bacteria</taxon>
        <taxon>Pseudomonadati</taxon>
        <taxon>Thermodesulfobacteriota</taxon>
        <taxon>Desulfovibrionia</taxon>
        <taxon>Desulfovibrionales</taxon>
        <taxon>Desulfovibrionaceae</taxon>
        <taxon>Solidesulfovibrio</taxon>
    </lineage>
</organism>
<dbReference type="EMBL" id="CP026538">
    <property type="protein sequence ID" value="QAZ66101.1"/>
    <property type="molecule type" value="Genomic_DNA"/>
</dbReference>
<feature type="region of interest" description="Disordered" evidence="1">
    <location>
        <begin position="74"/>
        <end position="98"/>
    </location>
</feature>
<proteinExistence type="predicted"/>
<reference evidence="2 3" key="1">
    <citation type="submission" date="2018-02" db="EMBL/GenBank/DDBJ databases">
        <title>Genome sequence of Desulfovibrio carbinolicus DSM 3852.</title>
        <authorList>
            <person name="Wilbanks E."/>
            <person name="Skennerton C.T."/>
            <person name="Orphan V.J."/>
        </authorList>
    </citation>
    <scope>NUCLEOTIDE SEQUENCE [LARGE SCALE GENOMIC DNA]</scope>
    <source>
        <strain evidence="2 3">DSM 3852</strain>
    </source>
</reference>
<dbReference type="KEGG" id="dcb:C3Y92_02125"/>
<sequence>MVASLAHTRSIDEHNAWILTNAKPYTSTVESLARECGQSVQGLKAHLRELEDKKLISVTWHLDGRVTFILLPIGSGASRPKDRQSPRKTKGFRSKRKR</sequence>
<accession>A0A4P6HG51</accession>
<gene>
    <name evidence="2" type="ORF">C3Y92_02125</name>
</gene>
<dbReference type="Proteomes" id="UP000293296">
    <property type="component" value="Chromosome"/>
</dbReference>